<comment type="caution">
    <text evidence="1">The sequence shown here is derived from an EMBL/GenBank/DDBJ whole genome shotgun (WGS) entry which is preliminary data.</text>
</comment>
<proteinExistence type="predicted"/>
<sequence>MIREDRKTENIDLIQLVAKRPAMFSIHNVESFFVFFKGYSIGKNDSIVTDFFTSFDNFIHKKHPEKCLKNIDTEKIIRLYSANDSHSLELLNLLIDEFINENDLY</sequence>
<dbReference type="RefSeq" id="WP_379683176.1">
    <property type="nucleotide sequence ID" value="NZ_JBHLYW010000003.1"/>
</dbReference>
<dbReference type="Proteomes" id="UP001589734">
    <property type="component" value="Unassembled WGS sequence"/>
</dbReference>
<dbReference type="EMBL" id="JBHLYW010000003">
    <property type="protein sequence ID" value="MFC0076109.1"/>
    <property type="molecule type" value="Genomic_DNA"/>
</dbReference>
<reference evidence="1 2" key="1">
    <citation type="submission" date="2024-09" db="EMBL/GenBank/DDBJ databases">
        <authorList>
            <person name="Sun Q."/>
            <person name="Mori K."/>
        </authorList>
    </citation>
    <scope>NUCLEOTIDE SEQUENCE [LARGE SCALE GENOMIC DNA]</scope>
    <source>
        <strain evidence="1 2">CGMCC 1.12926</strain>
    </source>
</reference>
<evidence type="ECO:0000313" key="2">
    <source>
        <dbReference type="Proteomes" id="UP001589734"/>
    </source>
</evidence>
<evidence type="ECO:0000313" key="1">
    <source>
        <dbReference type="EMBL" id="MFC0076109.1"/>
    </source>
</evidence>
<accession>A0ABV6BPZ6</accession>
<protein>
    <submittedName>
        <fullName evidence="1">Uncharacterized protein</fullName>
    </submittedName>
</protein>
<keyword evidence="2" id="KW-1185">Reference proteome</keyword>
<organism evidence="1 2">
    <name type="scientific">Flavobacterium procerum</name>
    <dbReference type="NCBI Taxonomy" id="1455569"/>
    <lineage>
        <taxon>Bacteria</taxon>
        <taxon>Pseudomonadati</taxon>
        <taxon>Bacteroidota</taxon>
        <taxon>Flavobacteriia</taxon>
        <taxon>Flavobacteriales</taxon>
        <taxon>Flavobacteriaceae</taxon>
        <taxon>Flavobacterium</taxon>
    </lineage>
</organism>
<name>A0ABV6BPZ6_9FLAO</name>
<gene>
    <name evidence="1" type="ORF">ACFFLS_03590</name>
</gene>